<dbReference type="GO" id="GO:0006508">
    <property type="term" value="P:proteolysis"/>
    <property type="evidence" value="ECO:0007669"/>
    <property type="project" value="UniProtKB-KW"/>
</dbReference>
<dbReference type="PANTHER" id="PTHR42987:SF8">
    <property type="entry name" value="PROTEINASE"/>
    <property type="match status" value="1"/>
</dbReference>
<dbReference type="SUPFAM" id="SSF52096">
    <property type="entry name" value="ClpP/crotonase"/>
    <property type="match status" value="1"/>
</dbReference>
<sequence length="281" mass="31291">MGFWPFFGRTPKVAVLRLSGVISASDRSFSGGLSVASLNISIQRAFSMRGVKAVALLINSPGGSPVQSAMICRRIRTLALEKELPVFAFIEDVAASGGYWLACAADEIYADANSIVGSIGVISSGFGFQDAIQRLGVERRVYSQGKHKAILDPFKAEDPEGVEMLMDIQKEIYEGFKLHVRERRGKRLAEESEQLFGGDVWTGKRALELGLIDGLGDVYSITRERFGEEVKIRFVDVPKKWFRRRLGLEAGFEGNGSFQDNFVEKLWHQLETRSLWSKYGL</sequence>
<keyword evidence="3" id="KW-0378">Hydrolase</keyword>
<keyword evidence="2" id="KW-0645">Protease</keyword>
<reference evidence="6" key="1">
    <citation type="submission" date="2018-05" db="EMBL/GenBank/DDBJ databases">
        <authorList>
            <person name="Lanie J.A."/>
            <person name="Ng W.-L."/>
            <person name="Kazmierczak K.M."/>
            <person name="Andrzejewski T.M."/>
            <person name="Davidsen T.M."/>
            <person name="Wayne K.J."/>
            <person name="Tettelin H."/>
            <person name="Glass J.I."/>
            <person name="Rusch D."/>
            <person name="Podicherti R."/>
            <person name="Tsui H.-C.T."/>
            <person name="Winkler M.E."/>
        </authorList>
    </citation>
    <scope>NUCLEOTIDE SEQUENCE</scope>
</reference>
<dbReference type="PANTHER" id="PTHR42987">
    <property type="entry name" value="PEPTIDASE S49"/>
    <property type="match status" value="1"/>
</dbReference>
<evidence type="ECO:0000256" key="3">
    <source>
        <dbReference type="ARBA" id="ARBA00022801"/>
    </source>
</evidence>
<keyword evidence="4" id="KW-0720">Serine protease</keyword>
<proteinExistence type="inferred from homology"/>
<evidence type="ECO:0000259" key="5">
    <source>
        <dbReference type="Pfam" id="PF01343"/>
    </source>
</evidence>
<name>A0A382BWP8_9ZZZZ</name>
<accession>A0A382BWP8</accession>
<protein>
    <recommendedName>
        <fullName evidence="5">Peptidase S49 domain-containing protein</fullName>
    </recommendedName>
</protein>
<gene>
    <name evidence="6" type="ORF">METZ01_LOCUS171079</name>
</gene>
<dbReference type="Pfam" id="PF01343">
    <property type="entry name" value="Peptidase_S49"/>
    <property type="match status" value="1"/>
</dbReference>
<dbReference type="InterPro" id="IPR047272">
    <property type="entry name" value="S49_SppA_C"/>
</dbReference>
<dbReference type="EMBL" id="UINC01031726">
    <property type="protein sequence ID" value="SVB18225.1"/>
    <property type="molecule type" value="Genomic_DNA"/>
</dbReference>
<dbReference type="CDD" id="cd07023">
    <property type="entry name" value="S49_Sppa_N_C"/>
    <property type="match status" value="1"/>
</dbReference>
<evidence type="ECO:0000256" key="4">
    <source>
        <dbReference type="ARBA" id="ARBA00022825"/>
    </source>
</evidence>
<dbReference type="InterPro" id="IPR002142">
    <property type="entry name" value="Peptidase_S49"/>
</dbReference>
<dbReference type="Gene3D" id="3.90.226.10">
    <property type="entry name" value="2-enoyl-CoA Hydratase, Chain A, domain 1"/>
    <property type="match status" value="1"/>
</dbReference>
<dbReference type="Gene3D" id="6.20.330.10">
    <property type="match status" value="1"/>
</dbReference>
<evidence type="ECO:0000313" key="6">
    <source>
        <dbReference type="EMBL" id="SVB18225.1"/>
    </source>
</evidence>
<organism evidence="6">
    <name type="scientific">marine metagenome</name>
    <dbReference type="NCBI Taxonomy" id="408172"/>
    <lineage>
        <taxon>unclassified sequences</taxon>
        <taxon>metagenomes</taxon>
        <taxon>ecological metagenomes</taxon>
    </lineage>
</organism>
<evidence type="ECO:0000256" key="2">
    <source>
        <dbReference type="ARBA" id="ARBA00022670"/>
    </source>
</evidence>
<dbReference type="GO" id="GO:0008236">
    <property type="term" value="F:serine-type peptidase activity"/>
    <property type="evidence" value="ECO:0007669"/>
    <property type="project" value="UniProtKB-KW"/>
</dbReference>
<feature type="domain" description="Peptidase S49" evidence="5">
    <location>
        <begin position="80"/>
        <end position="220"/>
    </location>
</feature>
<evidence type="ECO:0000256" key="1">
    <source>
        <dbReference type="ARBA" id="ARBA00008683"/>
    </source>
</evidence>
<dbReference type="AlphaFoldDB" id="A0A382BWP8"/>
<dbReference type="InterPro" id="IPR029045">
    <property type="entry name" value="ClpP/crotonase-like_dom_sf"/>
</dbReference>
<comment type="similarity">
    <text evidence="1">Belongs to the peptidase S49 family.</text>
</comment>